<name>A0A5A9NPD9_9TELE</name>
<accession>A0A5A9NPD9</accession>
<feature type="signal peptide" evidence="2">
    <location>
        <begin position="1"/>
        <end position="21"/>
    </location>
</feature>
<proteinExistence type="predicted"/>
<feature type="transmembrane region" description="Helical" evidence="1">
    <location>
        <begin position="183"/>
        <end position="203"/>
    </location>
</feature>
<comment type="caution">
    <text evidence="3">The sequence shown here is derived from an EMBL/GenBank/DDBJ whole genome shotgun (WGS) entry which is preliminary data.</text>
</comment>
<keyword evidence="1" id="KW-0812">Transmembrane</keyword>
<evidence type="ECO:0000313" key="3">
    <source>
        <dbReference type="EMBL" id="KAA0711852.1"/>
    </source>
</evidence>
<feature type="chain" id="PRO_5022687501" evidence="2">
    <location>
        <begin position="22"/>
        <end position="380"/>
    </location>
</feature>
<dbReference type="AlphaFoldDB" id="A0A5A9NPD9"/>
<sequence length="380" mass="42265">MKKNFTLSIVVVLLCGVTTHSTPSTHDAEKSFRDARSGKGAARLQCTLQKTDIIKAPFSVAVVVTYVVILFLSLLVLLAISLYQTHRKTSGLRQIIESCISKGDKGGICVVVFYCVVTVLLLLLEVLLFVLTFSYVNNLDLKQMDDTSSTPLAVLFGVLQMLLFLAVIKVYQRISLQKQREICLGVFCLLLLLVLVVVIYTVGFVDLKHMEGHMARLYVVLLVLMVLGVMYHFSENFYLMLKVKQMPAFEGESVCLPIGVTPITVVHFVEITNNFCFHTDEIVHVNEGTAVCRKADEMSLVIDMKRSYGKSIHRPSGADGSWCDLPFQRELLFNDDKGAFKQLFYSVGLCYPAMSVSVGADRTYNLCPQDGAISASLKTE</sequence>
<keyword evidence="1" id="KW-0472">Membrane</keyword>
<protein>
    <submittedName>
        <fullName evidence="3">Uncharacterized protein</fullName>
    </submittedName>
</protein>
<feature type="transmembrane region" description="Helical" evidence="1">
    <location>
        <begin position="215"/>
        <end position="234"/>
    </location>
</feature>
<reference evidence="3 4" key="1">
    <citation type="journal article" date="2019" name="Mol. Ecol. Resour.">
        <title>Chromosome-level genome assembly of Triplophysa tibetana, a fish adapted to the harsh high-altitude environment of the Tibetan Plateau.</title>
        <authorList>
            <person name="Yang X."/>
            <person name="Liu H."/>
            <person name="Ma Z."/>
            <person name="Zou Y."/>
            <person name="Zou M."/>
            <person name="Mao Y."/>
            <person name="Li X."/>
            <person name="Wang H."/>
            <person name="Chen T."/>
            <person name="Wang W."/>
            <person name="Yang R."/>
        </authorList>
    </citation>
    <scope>NUCLEOTIDE SEQUENCE [LARGE SCALE GENOMIC DNA]</scope>
    <source>
        <strain evidence="3">TTIB1903HZAU</strain>
        <tissue evidence="3">Muscle</tissue>
    </source>
</reference>
<feature type="transmembrane region" description="Helical" evidence="1">
    <location>
        <begin position="106"/>
        <end position="131"/>
    </location>
</feature>
<gene>
    <name evidence="3" type="ORF">E1301_Tti022562</name>
</gene>
<keyword evidence="2" id="KW-0732">Signal</keyword>
<evidence type="ECO:0000313" key="4">
    <source>
        <dbReference type="Proteomes" id="UP000324632"/>
    </source>
</evidence>
<feature type="transmembrane region" description="Helical" evidence="1">
    <location>
        <begin position="58"/>
        <end position="85"/>
    </location>
</feature>
<feature type="transmembrane region" description="Helical" evidence="1">
    <location>
        <begin position="151"/>
        <end position="171"/>
    </location>
</feature>
<dbReference type="Proteomes" id="UP000324632">
    <property type="component" value="Chromosome 14"/>
</dbReference>
<evidence type="ECO:0000256" key="2">
    <source>
        <dbReference type="SAM" id="SignalP"/>
    </source>
</evidence>
<keyword evidence="4" id="KW-1185">Reference proteome</keyword>
<keyword evidence="1" id="KW-1133">Transmembrane helix</keyword>
<dbReference type="EMBL" id="SOYY01000014">
    <property type="protein sequence ID" value="KAA0711852.1"/>
    <property type="molecule type" value="Genomic_DNA"/>
</dbReference>
<organism evidence="3 4">
    <name type="scientific">Triplophysa tibetana</name>
    <dbReference type="NCBI Taxonomy" id="1572043"/>
    <lineage>
        <taxon>Eukaryota</taxon>
        <taxon>Metazoa</taxon>
        <taxon>Chordata</taxon>
        <taxon>Craniata</taxon>
        <taxon>Vertebrata</taxon>
        <taxon>Euteleostomi</taxon>
        <taxon>Actinopterygii</taxon>
        <taxon>Neopterygii</taxon>
        <taxon>Teleostei</taxon>
        <taxon>Ostariophysi</taxon>
        <taxon>Cypriniformes</taxon>
        <taxon>Nemacheilidae</taxon>
        <taxon>Triplophysa</taxon>
    </lineage>
</organism>
<evidence type="ECO:0000256" key="1">
    <source>
        <dbReference type="SAM" id="Phobius"/>
    </source>
</evidence>